<organism evidence="2 3">
    <name type="scientific">Bacillus salitolerans</name>
    <dbReference type="NCBI Taxonomy" id="1437434"/>
    <lineage>
        <taxon>Bacteria</taxon>
        <taxon>Bacillati</taxon>
        <taxon>Bacillota</taxon>
        <taxon>Bacilli</taxon>
        <taxon>Bacillales</taxon>
        <taxon>Bacillaceae</taxon>
        <taxon>Bacillus</taxon>
    </lineage>
</organism>
<evidence type="ECO:0000313" key="3">
    <source>
        <dbReference type="Proteomes" id="UP001597214"/>
    </source>
</evidence>
<reference evidence="3" key="1">
    <citation type="journal article" date="2019" name="Int. J. Syst. Evol. Microbiol.">
        <title>The Global Catalogue of Microorganisms (GCM) 10K type strain sequencing project: providing services to taxonomists for standard genome sequencing and annotation.</title>
        <authorList>
            <consortium name="The Broad Institute Genomics Platform"/>
            <consortium name="The Broad Institute Genome Sequencing Center for Infectious Disease"/>
            <person name="Wu L."/>
            <person name="Ma J."/>
        </authorList>
    </citation>
    <scope>NUCLEOTIDE SEQUENCE [LARGE SCALE GENOMIC DNA]</scope>
    <source>
        <strain evidence="3">CCUG 49339</strain>
    </source>
</reference>
<protein>
    <recommendedName>
        <fullName evidence="1">UPF0223 protein ACFSCX_03675</fullName>
    </recommendedName>
</protein>
<gene>
    <name evidence="2" type="ORF">ACFSCX_03675</name>
</gene>
<dbReference type="Gene3D" id="1.10.220.80">
    <property type="entry name" value="BH2638-like"/>
    <property type="match status" value="1"/>
</dbReference>
<dbReference type="NCBIfam" id="NF003353">
    <property type="entry name" value="PRK04387.1"/>
    <property type="match status" value="1"/>
</dbReference>
<dbReference type="Pfam" id="PF05256">
    <property type="entry name" value="UPF0223"/>
    <property type="match status" value="1"/>
</dbReference>
<comment type="similarity">
    <text evidence="1">Belongs to the UPF0223 family.</text>
</comment>
<dbReference type="HAMAP" id="MF_01041">
    <property type="entry name" value="UPF0223"/>
    <property type="match status" value="1"/>
</dbReference>
<sequence>MSYQYPISVDWSTEEIVDVVQFFSSIEKAYEKGIDREELLLSYKKFKQIVPSKSEEKKLCNEFEEDSKYSPYLTIKKARELENVRVIKM</sequence>
<dbReference type="InterPro" id="IPR023324">
    <property type="entry name" value="BH2638-like_sf"/>
</dbReference>
<evidence type="ECO:0000313" key="2">
    <source>
        <dbReference type="EMBL" id="MFD1735656.1"/>
    </source>
</evidence>
<proteinExistence type="inferred from homology"/>
<dbReference type="PIRSF" id="PIRSF037260">
    <property type="entry name" value="UPF0223"/>
    <property type="match status" value="1"/>
</dbReference>
<dbReference type="RefSeq" id="WP_377926760.1">
    <property type="nucleotide sequence ID" value="NZ_JBHUEM010000003.1"/>
</dbReference>
<dbReference type="EMBL" id="JBHUEM010000003">
    <property type="protein sequence ID" value="MFD1735656.1"/>
    <property type="molecule type" value="Genomic_DNA"/>
</dbReference>
<dbReference type="SUPFAM" id="SSF158504">
    <property type="entry name" value="BH2638-like"/>
    <property type="match status" value="1"/>
</dbReference>
<comment type="caution">
    <text evidence="2">The sequence shown here is derived from an EMBL/GenBank/DDBJ whole genome shotgun (WGS) entry which is preliminary data.</text>
</comment>
<accession>A0ABW4LMH0</accession>
<dbReference type="InterPro" id="IPR007920">
    <property type="entry name" value="UPF0223"/>
</dbReference>
<dbReference type="Proteomes" id="UP001597214">
    <property type="component" value="Unassembled WGS sequence"/>
</dbReference>
<evidence type="ECO:0000256" key="1">
    <source>
        <dbReference type="HAMAP-Rule" id="MF_01041"/>
    </source>
</evidence>
<keyword evidence="3" id="KW-1185">Reference proteome</keyword>
<name>A0ABW4LMH0_9BACI</name>